<accession>A0A4R2JJJ9</accession>
<reference evidence="1 2" key="1">
    <citation type="submission" date="2019-03" db="EMBL/GenBank/DDBJ databases">
        <title>Genomic Encyclopedia of Type Strains, Phase IV (KMG-IV): sequencing the most valuable type-strain genomes for metagenomic binning, comparative biology and taxonomic classification.</title>
        <authorList>
            <person name="Goeker M."/>
        </authorList>
    </citation>
    <scope>NUCLEOTIDE SEQUENCE [LARGE SCALE GENOMIC DNA]</scope>
    <source>
        <strain evidence="1 2">DSM 45934</strain>
    </source>
</reference>
<gene>
    <name evidence="1" type="ORF">EV192_106665</name>
</gene>
<comment type="caution">
    <text evidence="1">The sequence shown here is derived from an EMBL/GenBank/DDBJ whole genome shotgun (WGS) entry which is preliminary data.</text>
</comment>
<proteinExistence type="predicted"/>
<protein>
    <submittedName>
        <fullName evidence="1">Uncharacterized protein</fullName>
    </submittedName>
</protein>
<sequence length="93" mass="9745">MTATMPCLGDLRALGVVVTAGVIEPEPCPCGEIGAVTTVRVYGDPASDLPVLDPVDAGGVECCWEFCALEVAGRAVSEQDSRSRRPIRVEVTL</sequence>
<dbReference type="RefSeq" id="WP_132121028.1">
    <property type="nucleotide sequence ID" value="NZ_SLWS01000006.1"/>
</dbReference>
<evidence type="ECO:0000313" key="2">
    <source>
        <dbReference type="Proteomes" id="UP000295680"/>
    </source>
</evidence>
<name>A0A4R2JJJ9_9PSEU</name>
<dbReference type="EMBL" id="SLWS01000006">
    <property type="protein sequence ID" value="TCO57188.1"/>
    <property type="molecule type" value="Genomic_DNA"/>
</dbReference>
<evidence type="ECO:0000313" key="1">
    <source>
        <dbReference type="EMBL" id="TCO57188.1"/>
    </source>
</evidence>
<organism evidence="1 2">
    <name type="scientific">Actinocrispum wychmicini</name>
    <dbReference type="NCBI Taxonomy" id="1213861"/>
    <lineage>
        <taxon>Bacteria</taxon>
        <taxon>Bacillati</taxon>
        <taxon>Actinomycetota</taxon>
        <taxon>Actinomycetes</taxon>
        <taxon>Pseudonocardiales</taxon>
        <taxon>Pseudonocardiaceae</taxon>
        <taxon>Actinocrispum</taxon>
    </lineage>
</organism>
<dbReference type="AlphaFoldDB" id="A0A4R2JJJ9"/>
<keyword evidence="2" id="KW-1185">Reference proteome</keyword>
<dbReference type="Proteomes" id="UP000295680">
    <property type="component" value="Unassembled WGS sequence"/>
</dbReference>